<dbReference type="AlphaFoldDB" id="A0A915LHG8"/>
<proteinExistence type="predicted"/>
<accession>A0A915LHG8</accession>
<sequence>MFIATLLNYLPKKNAIDLFCDSIPSILQSAYVNSSSRTISHKWTILLCDFIQIIQWPPAGLSVNKASQFMNTLLVGLIKLLEELFKVQRASSLHWLFVLIGCVVEDSTITPLSAKFPQLAESADKLMQKCVEVLTLIGRCWSKQWTNSLHSKLSREYGLSGFIFDETIVELSSEWPKNLSGNMPPSAYGDLSGYQTAWKDTNDTTNKNGNPSTSSSLHRHHLLMNHLPGLLETEPLIFSCIYGTDHIRVLNEQENENFDLPTTFSTDLNKKSETCVDGREQMIKLLLFNQLQQCCALRWQLPSLKAGIFTQKLAGSFVSLNYSNKMRRRSQSPFAFIRYKTFKNIEQLNGAVDFIIGSGKKWEMKEKTSCDKCFFYIFNCSFDKCHAKFRKVVSMDGNYAIDVGDSSHSWLAHGFNEDIPIMPGLSSEEKFLMHIPEGKAKHNLFGSCLVYVQSNFYASINFENLGDAGWPSLEKRVRQLRGPIVIGRAQHGIVKWFSVAKGLISFG</sequence>
<evidence type="ECO:0000313" key="1">
    <source>
        <dbReference type="Proteomes" id="UP000887561"/>
    </source>
</evidence>
<name>A0A915LHG8_MELJA</name>
<organism evidence="1 2">
    <name type="scientific">Meloidogyne javanica</name>
    <name type="common">Root-knot nematode worm</name>
    <dbReference type="NCBI Taxonomy" id="6303"/>
    <lineage>
        <taxon>Eukaryota</taxon>
        <taxon>Metazoa</taxon>
        <taxon>Ecdysozoa</taxon>
        <taxon>Nematoda</taxon>
        <taxon>Chromadorea</taxon>
        <taxon>Rhabditida</taxon>
        <taxon>Tylenchina</taxon>
        <taxon>Tylenchomorpha</taxon>
        <taxon>Tylenchoidea</taxon>
        <taxon>Meloidogynidae</taxon>
        <taxon>Meloidogyninae</taxon>
        <taxon>Meloidogyne</taxon>
        <taxon>Meloidogyne incognita group</taxon>
    </lineage>
</organism>
<dbReference type="Proteomes" id="UP000887561">
    <property type="component" value="Unplaced"/>
</dbReference>
<protein>
    <submittedName>
        <fullName evidence="2">Uncharacterized protein</fullName>
    </submittedName>
</protein>
<reference evidence="2" key="1">
    <citation type="submission" date="2022-11" db="UniProtKB">
        <authorList>
            <consortium name="WormBaseParasite"/>
        </authorList>
    </citation>
    <scope>IDENTIFICATION</scope>
</reference>
<dbReference type="WBParaSite" id="scaffold11889_cov176.g15948">
    <property type="protein sequence ID" value="scaffold11889_cov176.g15948"/>
    <property type="gene ID" value="scaffold11889_cov176.g15948"/>
</dbReference>
<keyword evidence="1" id="KW-1185">Reference proteome</keyword>
<evidence type="ECO:0000313" key="2">
    <source>
        <dbReference type="WBParaSite" id="scaffold11889_cov176.g15948"/>
    </source>
</evidence>